<organism evidence="2 3">
    <name type="scientific">Belliella marina</name>
    <dbReference type="NCBI Taxonomy" id="1644146"/>
    <lineage>
        <taxon>Bacteria</taxon>
        <taxon>Pseudomonadati</taxon>
        <taxon>Bacteroidota</taxon>
        <taxon>Cytophagia</taxon>
        <taxon>Cytophagales</taxon>
        <taxon>Cyclobacteriaceae</taxon>
        <taxon>Belliella</taxon>
    </lineage>
</organism>
<dbReference type="EMBL" id="JBHUHR010000006">
    <property type="protein sequence ID" value="MFD2033692.1"/>
    <property type="molecule type" value="Genomic_DNA"/>
</dbReference>
<evidence type="ECO:0008006" key="4">
    <source>
        <dbReference type="Google" id="ProtNLM"/>
    </source>
</evidence>
<feature type="signal peptide" evidence="1">
    <location>
        <begin position="1"/>
        <end position="19"/>
    </location>
</feature>
<evidence type="ECO:0000313" key="3">
    <source>
        <dbReference type="Proteomes" id="UP001597361"/>
    </source>
</evidence>
<reference evidence="3" key="1">
    <citation type="journal article" date="2019" name="Int. J. Syst. Evol. Microbiol.">
        <title>The Global Catalogue of Microorganisms (GCM) 10K type strain sequencing project: providing services to taxonomists for standard genome sequencing and annotation.</title>
        <authorList>
            <consortium name="The Broad Institute Genomics Platform"/>
            <consortium name="The Broad Institute Genome Sequencing Center for Infectious Disease"/>
            <person name="Wu L."/>
            <person name="Ma J."/>
        </authorList>
    </citation>
    <scope>NUCLEOTIDE SEQUENCE [LARGE SCALE GENOMIC DNA]</scope>
    <source>
        <strain evidence="3">CGMCC 1.15180</strain>
    </source>
</reference>
<accession>A0ABW4VGC3</accession>
<name>A0ABW4VGC3_9BACT</name>
<sequence length="436" mass="50573">MKKAILLISFLISCLSVQAQRFDAKLFDGRIKQLGQQVDERKQGYKKIKKENADYIKQRKKQYQALKDSVDSLDSLDHSIHADSLKQLAKSREEYYIYTDSLYSLKQIAGMDKSRLEADRQTISRAREELEGNEYLSRYRELRSQISGYRQTLRVYKDSLSSIDSLDREEKKYLVEQRKQELSREFQQKMDSITGDIVNRNSPELPGGFQNKELEKFQKAHQNLKVDGNGLVQLSKAQKVDHFAGRQHVLEEAQEKIAQLKKKYSEVPDPGDLSTATKASSLEGKRLKERLVFGGTFQLHVDKSTSLDLNPEIGYRLNRKFELGFGGTYRLRVATKDLPQSVKEPTIMGFRGFARHRLVKSFYVHGEYEGLRSSLTDDRQTVQDWHYSLLAGIQRRFRLRGKTEGQALILYNFNSRENPLYNSPWVFRVGFWVSGK</sequence>
<keyword evidence="1" id="KW-0732">Signal</keyword>
<keyword evidence="3" id="KW-1185">Reference proteome</keyword>
<protein>
    <recommendedName>
        <fullName evidence="4">Outer membrane protein beta-barrel domain-containing protein</fullName>
    </recommendedName>
</protein>
<feature type="chain" id="PRO_5045300557" description="Outer membrane protein beta-barrel domain-containing protein" evidence="1">
    <location>
        <begin position="20"/>
        <end position="436"/>
    </location>
</feature>
<dbReference type="RefSeq" id="WP_376883332.1">
    <property type="nucleotide sequence ID" value="NZ_JBHUHR010000006.1"/>
</dbReference>
<comment type="caution">
    <text evidence="2">The sequence shown here is derived from an EMBL/GenBank/DDBJ whole genome shotgun (WGS) entry which is preliminary data.</text>
</comment>
<dbReference type="Proteomes" id="UP001597361">
    <property type="component" value="Unassembled WGS sequence"/>
</dbReference>
<gene>
    <name evidence="2" type="ORF">ACFSKL_02760</name>
</gene>
<evidence type="ECO:0000313" key="2">
    <source>
        <dbReference type="EMBL" id="MFD2033692.1"/>
    </source>
</evidence>
<evidence type="ECO:0000256" key="1">
    <source>
        <dbReference type="SAM" id="SignalP"/>
    </source>
</evidence>
<proteinExistence type="predicted"/>